<name>A0A9N7VTZ4_PLEPL</name>
<protein>
    <submittedName>
        <fullName evidence="2">Uncharacterized protein</fullName>
    </submittedName>
</protein>
<gene>
    <name evidence="2" type="ORF">PLEPLA_LOCUS43475</name>
</gene>
<feature type="region of interest" description="Disordered" evidence="1">
    <location>
        <begin position="96"/>
        <end position="116"/>
    </location>
</feature>
<dbReference type="EMBL" id="CADEAL010004267">
    <property type="protein sequence ID" value="CAB1455694.1"/>
    <property type="molecule type" value="Genomic_DNA"/>
</dbReference>
<evidence type="ECO:0000256" key="1">
    <source>
        <dbReference type="SAM" id="MobiDB-lite"/>
    </source>
</evidence>
<feature type="compositionally biased region" description="Basic and acidic residues" evidence="1">
    <location>
        <begin position="179"/>
        <end position="188"/>
    </location>
</feature>
<comment type="caution">
    <text evidence="2">The sequence shown here is derived from an EMBL/GenBank/DDBJ whole genome shotgun (WGS) entry which is preliminary data.</text>
</comment>
<sequence>MSQQPNSDIKLSWATEGKSRMERCARALLVLLPVTGLWAPGSGGTGAHSTGVEACNAPVPLCPGLSSSPTVCEFIHRKCRGASRVAGLMRRDVASPASRELSMSGRSAPGKQTPPLFTPASVGGFIKLRMQNPHVNEDLNLGNLALLRVKVQKCMVTFSSLGTAHCECATALGNASTMSEERRERSGDGSRSARRIRDARIHEVASHGLLTPYTQSRPLPNQKNAWVIHLR</sequence>
<evidence type="ECO:0000313" key="2">
    <source>
        <dbReference type="EMBL" id="CAB1455694.1"/>
    </source>
</evidence>
<organism evidence="2 3">
    <name type="scientific">Pleuronectes platessa</name>
    <name type="common">European plaice</name>
    <dbReference type="NCBI Taxonomy" id="8262"/>
    <lineage>
        <taxon>Eukaryota</taxon>
        <taxon>Metazoa</taxon>
        <taxon>Chordata</taxon>
        <taxon>Craniata</taxon>
        <taxon>Vertebrata</taxon>
        <taxon>Euteleostomi</taxon>
        <taxon>Actinopterygii</taxon>
        <taxon>Neopterygii</taxon>
        <taxon>Teleostei</taxon>
        <taxon>Neoteleostei</taxon>
        <taxon>Acanthomorphata</taxon>
        <taxon>Carangaria</taxon>
        <taxon>Pleuronectiformes</taxon>
        <taxon>Pleuronectoidei</taxon>
        <taxon>Pleuronectidae</taxon>
        <taxon>Pleuronectes</taxon>
    </lineage>
</organism>
<dbReference type="AlphaFoldDB" id="A0A9N7VTZ4"/>
<dbReference type="Proteomes" id="UP001153269">
    <property type="component" value="Unassembled WGS sequence"/>
</dbReference>
<feature type="region of interest" description="Disordered" evidence="1">
    <location>
        <begin position="175"/>
        <end position="196"/>
    </location>
</feature>
<accession>A0A9N7VTZ4</accession>
<evidence type="ECO:0000313" key="3">
    <source>
        <dbReference type="Proteomes" id="UP001153269"/>
    </source>
</evidence>
<reference evidence="2" key="1">
    <citation type="submission" date="2020-03" db="EMBL/GenBank/DDBJ databases">
        <authorList>
            <person name="Weist P."/>
        </authorList>
    </citation>
    <scope>NUCLEOTIDE SEQUENCE</scope>
</reference>
<proteinExistence type="predicted"/>
<keyword evidence="3" id="KW-1185">Reference proteome</keyword>